<evidence type="ECO:0000256" key="2">
    <source>
        <dbReference type="ARBA" id="ARBA00022771"/>
    </source>
</evidence>
<dbReference type="InterPro" id="IPR011011">
    <property type="entry name" value="Znf_FYVE_PHD"/>
</dbReference>
<dbReference type="SUPFAM" id="SSF57903">
    <property type="entry name" value="FYVE/PHD zinc finger"/>
    <property type="match status" value="2"/>
</dbReference>
<dbReference type="InterPro" id="IPR001965">
    <property type="entry name" value="Znf_PHD"/>
</dbReference>
<evidence type="ECO:0000313" key="7">
    <source>
        <dbReference type="Proteomes" id="UP000091857"/>
    </source>
</evidence>
<dbReference type="Pfam" id="PF00628">
    <property type="entry name" value="PHD"/>
    <property type="match status" value="1"/>
</dbReference>
<sequence>MVAVMMMTESVTEGGFHEPSSFLCNTEFLHTRRDRVSVEESKLLQSHLPSLPCSQISDPITHLHALFIVLLLNNKFNISVSSDSNSLLAWTVPSQSHQSLRRWHYHHHHESYTFYLSELRFLLGSDMGCGGSKVDDLPLVTRCRERKELIKAASDHRYALAAAHVLYFHSLRNVGEAIRRFVDEELVFASSSSPGSPVLTLPSREGKSKAKSKNLSSSTSISHSVDDTNLKKSINKEQEEIEDSHLHLSSESDLDSDSGHIHIHDIPEEEEAEEEIVQQREVPSSSYNFNDYPQGNWSYNYPGDNTYPYPFPFSNPYPNVYYMKRSATPAKTVVYEDPTINGYSSYYGNGGYFGYSIMGSPQKEPSPQRPPPVPPSPPRVSTWDFLNVFDAYDNGSGGLPSYYSVGRYGYGSTTSSPDSKEVREREGIPELEDETEQEVIKEIAKEKKKVKEEMNVNDKYKSSEEVIKNNGEGTSNSIPVQSSSGSTDSVKDNENEGSTSPDTFSSPDSIISSKSSAEDPVRKKGVSFEVEEASIRDVESSKPSSLTTLSVHGTRDLQEVVDEIKDGFETASSYGREVATLLEAGRLPYQPRTTFLRVIFSRILYLVSSHPPTRPSVQISSRATKMAKAYSEEPGNDFDMKARNLSSTLEKIYAWEKKLYKEVKDEERLRVDYEKLYKRLKSLDEHGAEPSKIDAAQASIRKLQTKINVTIRTIDSISSKIHRLRDEELQPQITELIHGLMRMWNSMLRCHQKQFQAIMESKARYLKANSGLQRDSGLKATLELETELINWCTCFNNWVNTQKSYVELLNQWLLRYLLIEPEETPDGIAPFSPSRMGAPPIFVVCNDWYQAMVRISEKGVENAMLNFASSLHQLLERQDEEHGQRIKADYISKDFEKRLHTLSMERGRMEALSDKAMSKVPSESGVSPLDDLKVELDSMKKKLEEERYSYKEAAKLVHDAASGSLQSGLVPIFEALGNFTSEVLKAHEQVRLENAGCS</sequence>
<dbReference type="EMBL" id="CM004404">
    <property type="protein sequence ID" value="OAY23506.2"/>
    <property type="molecule type" value="Genomic_DNA"/>
</dbReference>
<comment type="caution">
    <text evidence="6">The sequence shown here is derived from an EMBL/GenBank/DDBJ whole genome shotgun (WGS) entry which is preliminary data.</text>
</comment>
<keyword evidence="2 4" id="KW-0863">Zinc-finger</keyword>
<dbReference type="Gene3D" id="3.30.40.10">
    <property type="entry name" value="Zinc/RING finger domain, C3HC4 (zinc finger)"/>
    <property type="match status" value="1"/>
</dbReference>
<dbReference type="PROSITE" id="PS01359">
    <property type="entry name" value="ZF_PHD_1"/>
    <property type="match status" value="1"/>
</dbReference>
<evidence type="ECO:0000313" key="6">
    <source>
        <dbReference type="EMBL" id="OAY23506.2"/>
    </source>
</evidence>
<dbReference type="PANTHER" id="PTHR47162:SF9">
    <property type="entry name" value="PHD FINGER PROTEIN EHD3-LIKE"/>
    <property type="match status" value="1"/>
</dbReference>
<dbReference type="AlphaFoldDB" id="A0A2C9U1I5"/>
<keyword evidence="3" id="KW-0862">Zinc</keyword>
<evidence type="ECO:0000256" key="3">
    <source>
        <dbReference type="ARBA" id="ARBA00022833"/>
    </source>
</evidence>
<dbReference type="PROSITE" id="PS50016">
    <property type="entry name" value="ZF_PHD_2"/>
    <property type="match status" value="1"/>
</dbReference>
<gene>
    <name evidence="6" type="ORF">MANES_18G078700v8</name>
</gene>
<accession>A0A2C9U1I5</accession>
<dbReference type="InterPro" id="IPR019787">
    <property type="entry name" value="Znf_PHD-finger"/>
</dbReference>
<name>A0A2C9U1I5_MANES</name>
<keyword evidence="1" id="KW-0479">Metal-binding</keyword>
<reference evidence="7" key="1">
    <citation type="journal article" date="2016" name="Nat. Biotechnol.">
        <title>Sequencing wild and cultivated cassava and related species reveals extensive interspecific hybridization and genetic diversity.</title>
        <authorList>
            <person name="Bredeson J.V."/>
            <person name="Lyons J.B."/>
            <person name="Prochnik S.E."/>
            <person name="Wu G.A."/>
            <person name="Ha C.M."/>
            <person name="Edsinger-Gonzales E."/>
            <person name="Grimwood J."/>
            <person name="Schmutz J."/>
            <person name="Rabbi I.Y."/>
            <person name="Egesi C."/>
            <person name="Nauluvula P."/>
            <person name="Lebot V."/>
            <person name="Ndunguru J."/>
            <person name="Mkamilo G."/>
            <person name="Bart R.S."/>
            <person name="Setter T.L."/>
            <person name="Gleadow R.M."/>
            <person name="Kulakow P."/>
            <person name="Ferguson M.E."/>
            <person name="Rounsley S."/>
            <person name="Rokhsar D.S."/>
        </authorList>
    </citation>
    <scope>NUCLEOTIDE SEQUENCE [LARGE SCALE GENOMIC DNA]</scope>
    <source>
        <strain evidence="7">cv. AM560-2</strain>
    </source>
</reference>
<evidence type="ECO:0000256" key="1">
    <source>
        <dbReference type="ARBA" id="ARBA00022723"/>
    </source>
</evidence>
<dbReference type="STRING" id="3983.A0A2C9U1I5"/>
<evidence type="ECO:0000256" key="4">
    <source>
        <dbReference type="PROSITE-ProRule" id="PRU00146"/>
    </source>
</evidence>
<dbReference type="Proteomes" id="UP000091857">
    <property type="component" value="Chromosome 18"/>
</dbReference>
<dbReference type="InterPro" id="IPR013083">
    <property type="entry name" value="Znf_RING/FYVE/PHD"/>
</dbReference>
<proteinExistence type="predicted"/>
<keyword evidence="7" id="KW-1185">Reference proteome</keyword>
<dbReference type="InterPro" id="IPR019786">
    <property type="entry name" value="Zinc_finger_PHD-type_CS"/>
</dbReference>
<organism evidence="6 7">
    <name type="scientific">Manihot esculenta</name>
    <name type="common">Cassava</name>
    <name type="synonym">Jatropha manihot</name>
    <dbReference type="NCBI Taxonomy" id="3983"/>
    <lineage>
        <taxon>Eukaryota</taxon>
        <taxon>Viridiplantae</taxon>
        <taxon>Streptophyta</taxon>
        <taxon>Embryophyta</taxon>
        <taxon>Tracheophyta</taxon>
        <taxon>Spermatophyta</taxon>
        <taxon>Magnoliopsida</taxon>
        <taxon>eudicotyledons</taxon>
        <taxon>Gunneridae</taxon>
        <taxon>Pentapetalae</taxon>
        <taxon>rosids</taxon>
        <taxon>fabids</taxon>
        <taxon>Malpighiales</taxon>
        <taxon>Euphorbiaceae</taxon>
        <taxon>Crotonoideae</taxon>
        <taxon>Manihoteae</taxon>
        <taxon>Manihot</taxon>
    </lineage>
</organism>
<dbReference type="SMART" id="SM00249">
    <property type="entry name" value="PHD"/>
    <property type="match status" value="2"/>
</dbReference>
<protein>
    <recommendedName>
        <fullName evidence="5">PHD-type domain-containing protein</fullName>
    </recommendedName>
</protein>
<dbReference type="PANTHER" id="PTHR47162">
    <property type="entry name" value="OS02G0192300 PROTEIN"/>
    <property type="match status" value="1"/>
</dbReference>
<dbReference type="GO" id="GO:0008270">
    <property type="term" value="F:zinc ion binding"/>
    <property type="evidence" value="ECO:0007669"/>
    <property type="project" value="UniProtKB-KW"/>
</dbReference>
<evidence type="ECO:0000259" key="5">
    <source>
        <dbReference type="PROSITE" id="PS50016"/>
    </source>
</evidence>